<dbReference type="InterPro" id="IPR050388">
    <property type="entry name" value="ABC_Ni/Peptide_Import"/>
</dbReference>
<dbReference type="FunFam" id="3.40.50.300:FF:000016">
    <property type="entry name" value="Oligopeptide ABC transporter ATP-binding component"/>
    <property type="match status" value="1"/>
</dbReference>
<dbReference type="PANTHER" id="PTHR43297">
    <property type="entry name" value="OLIGOPEPTIDE TRANSPORT ATP-BINDING PROTEIN APPD"/>
    <property type="match status" value="1"/>
</dbReference>
<comment type="subcellular location">
    <subcellularLocation>
        <location evidence="1">Cell inner membrane</location>
        <topology evidence="1">Peripheral membrane protein</topology>
    </subcellularLocation>
</comment>
<dbReference type="PROSITE" id="PS50893">
    <property type="entry name" value="ABC_TRANSPORTER_2"/>
    <property type="match status" value="1"/>
</dbReference>
<dbReference type="Gene3D" id="3.40.50.300">
    <property type="entry name" value="P-loop containing nucleotide triphosphate hydrolases"/>
    <property type="match status" value="1"/>
</dbReference>
<dbReference type="CDD" id="cd03257">
    <property type="entry name" value="ABC_NikE_OppD_transporters"/>
    <property type="match status" value="1"/>
</dbReference>
<organism evidence="9 10">
    <name type="scientific">Pararhodobacter marinus</name>
    <dbReference type="NCBI Taxonomy" id="2184063"/>
    <lineage>
        <taxon>Bacteria</taxon>
        <taxon>Pseudomonadati</taxon>
        <taxon>Pseudomonadota</taxon>
        <taxon>Alphaproteobacteria</taxon>
        <taxon>Rhodobacterales</taxon>
        <taxon>Paracoccaceae</taxon>
        <taxon>Pararhodobacter</taxon>
    </lineage>
</organism>
<dbReference type="InterPro" id="IPR003593">
    <property type="entry name" value="AAA+_ATPase"/>
</dbReference>
<evidence type="ECO:0000256" key="2">
    <source>
        <dbReference type="ARBA" id="ARBA00005417"/>
    </source>
</evidence>
<keyword evidence="5" id="KW-0547">Nucleotide-binding</keyword>
<evidence type="ECO:0000256" key="3">
    <source>
        <dbReference type="ARBA" id="ARBA00022448"/>
    </source>
</evidence>
<dbReference type="Pfam" id="PF00005">
    <property type="entry name" value="ABC_tran"/>
    <property type="match status" value="1"/>
</dbReference>
<comment type="similarity">
    <text evidence="2">Belongs to the ABC transporter superfamily.</text>
</comment>
<dbReference type="InterPro" id="IPR013563">
    <property type="entry name" value="Oligopep_ABC_C"/>
</dbReference>
<evidence type="ECO:0000256" key="4">
    <source>
        <dbReference type="ARBA" id="ARBA00022475"/>
    </source>
</evidence>
<dbReference type="InterPro" id="IPR003439">
    <property type="entry name" value="ABC_transporter-like_ATP-bd"/>
</dbReference>
<dbReference type="PROSITE" id="PS00211">
    <property type="entry name" value="ABC_TRANSPORTER_1"/>
    <property type="match status" value="1"/>
</dbReference>
<dbReference type="GO" id="GO:0016887">
    <property type="term" value="F:ATP hydrolysis activity"/>
    <property type="evidence" value="ECO:0007669"/>
    <property type="project" value="InterPro"/>
</dbReference>
<dbReference type="NCBIfam" id="TIGR01727">
    <property type="entry name" value="oligo_HPY"/>
    <property type="match status" value="1"/>
</dbReference>
<dbReference type="GeneID" id="94364932"/>
<feature type="domain" description="ABC transporter" evidence="8">
    <location>
        <begin position="6"/>
        <end position="255"/>
    </location>
</feature>
<comment type="caution">
    <text evidence="9">The sequence shown here is derived from an EMBL/GenBank/DDBJ whole genome shotgun (WGS) entry which is preliminary data.</text>
</comment>
<keyword evidence="6 9" id="KW-0067">ATP-binding</keyword>
<dbReference type="PANTHER" id="PTHR43297:SF2">
    <property type="entry name" value="DIPEPTIDE TRANSPORT ATP-BINDING PROTEIN DPPD"/>
    <property type="match status" value="1"/>
</dbReference>
<keyword evidence="7" id="KW-0472">Membrane</keyword>
<evidence type="ECO:0000256" key="1">
    <source>
        <dbReference type="ARBA" id="ARBA00004417"/>
    </source>
</evidence>
<dbReference type="SUPFAM" id="SSF52540">
    <property type="entry name" value="P-loop containing nucleoside triphosphate hydrolases"/>
    <property type="match status" value="1"/>
</dbReference>
<dbReference type="GO" id="GO:0005524">
    <property type="term" value="F:ATP binding"/>
    <property type="evidence" value="ECO:0007669"/>
    <property type="project" value="UniProtKB-KW"/>
</dbReference>
<keyword evidence="10" id="KW-1185">Reference proteome</keyword>
<evidence type="ECO:0000256" key="5">
    <source>
        <dbReference type="ARBA" id="ARBA00022741"/>
    </source>
</evidence>
<evidence type="ECO:0000259" key="8">
    <source>
        <dbReference type="PROSITE" id="PS50893"/>
    </source>
</evidence>
<dbReference type="Pfam" id="PF08352">
    <property type="entry name" value="oligo_HPY"/>
    <property type="match status" value="1"/>
</dbReference>
<evidence type="ECO:0000313" key="9">
    <source>
        <dbReference type="EMBL" id="PWE29772.1"/>
    </source>
</evidence>
<dbReference type="InterPro" id="IPR027417">
    <property type="entry name" value="P-loop_NTPase"/>
</dbReference>
<evidence type="ECO:0000313" key="10">
    <source>
        <dbReference type="Proteomes" id="UP000244940"/>
    </source>
</evidence>
<name>A0A2U2CD49_9RHOB</name>
<evidence type="ECO:0000256" key="7">
    <source>
        <dbReference type="ARBA" id="ARBA00023136"/>
    </source>
</evidence>
<dbReference type="OrthoDB" id="7374568at2"/>
<keyword evidence="3" id="KW-0813">Transport</keyword>
<dbReference type="InterPro" id="IPR017871">
    <property type="entry name" value="ABC_transporter-like_CS"/>
</dbReference>
<dbReference type="GO" id="GO:0055085">
    <property type="term" value="P:transmembrane transport"/>
    <property type="evidence" value="ECO:0007669"/>
    <property type="project" value="UniProtKB-ARBA"/>
</dbReference>
<gene>
    <name evidence="9" type="ORF">C4N9_08515</name>
</gene>
<dbReference type="AlphaFoldDB" id="A0A2U2CD49"/>
<keyword evidence="4" id="KW-1003">Cell membrane</keyword>
<sequence>MTTPILAVENLQISVRKKPGLLILRGVSFTVHAGETLAIVGESGCGKSMTSLAIMGLLPDAVERTAGSVRFKGRELPITDNRAMRKVRAVEIGMVFQEPMAALDPLYPVGKQVLEVIEEHEQLPREMAWKRVIDLLTKVDLPNPEALAWSYPHKLSGGQLQRVVIAMALACNPDVLIADEPTTALDVTVQAQIMRLLKRLQRDTGVAIVLITHNLGLVAHTADRVMVMYAGNKAEEAPTRDLFLSPRHPYSRGLLDATPNPERAAAGGGVLREIPGTVPSIADPMPGCRFAPRCPNASDLCRARVPEPTFEGAHGYACFHPVARETLT</sequence>
<dbReference type="GO" id="GO:0005886">
    <property type="term" value="C:plasma membrane"/>
    <property type="evidence" value="ECO:0007669"/>
    <property type="project" value="UniProtKB-SubCell"/>
</dbReference>
<protein>
    <submittedName>
        <fullName evidence="9">Peptide ABC transporter ATP-binding protein</fullName>
    </submittedName>
</protein>
<dbReference type="Proteomes" id="UP000244940">
    <property type="component" value="Unassembled WGS sequence"/>
</dbReference>
<reference evidence="9 10" key="1">
    <citation type="submission" date="2018-05" db="EMBL/GenBank/DDBJ databases">
        <title>Pararhodobacter marina sp. nov., isolated from deep-sea water of the Indian Ocean.</title>
        <authorList>
            <person name="Lai Q.Sr."/>
            <person name="Liu X."/>
            <person name="Shao Z."/>
        </authorList>
    </citation>
    <scope>NUCLEOTIDE SEQUENCE [LARGE SCALE GENOMIC DNA]</scope>
    <source>
        <strain evidence="9 10">CIC4N-9</strain>
    </source>
</reference>
<evidence type="ECO:0000256" key="6">
    <source>
        <dbReference type="ARBA" id="ARBA00022840"/>
    </source>
</evidence>
<proteinExistence type="inferred from homology"/>
<dbReference type="EMBL" id="QEYD01000004">
    <property type="protein sequence ID" value="PWE29772.1"/>
    <property type="molecule type" value="Genomic_DNA"/>
</dbReference>
<accession>A0A2U2CD49</accession>
<dbReference type="RefSeq" id="WP_109532885.1">
    <property type="nucleotide sequence ID" value="NZ_QEYD01000004.1"/>
</dbReference>
<dbReference type="SMART" id="SM00382">
    <property type="entry name" value="AAA"/>
    <property type="match status" value="1"/>
</dbReference>
<dbReference type="GO" id="GO:0015833">
    <property type="term" value="P:peptide transport"/>
    <property type="evidence" value="ECO:0007669"/>
    <property type="project" value="InterPro"/>
</dbReference>